<dbReference type="InterPro" id="IPR035985">
    <property type="entry name" value="Ubiquitin-activating_enz"/>
</dbReference>
<feature type="binding site" evidence="10">
    <location>
        <begin position="137"/>
        <end position="138"/>
    </location>
    <ligand>
        <name>ATP</name>
        <dbReference type="ChEBI" id="CHEBI:30616"/>
    </ligand>
</feature>
<dbReference type="GO" id="GO:0004792">
    <property type="term" value="F:thiosulfate-cyanide sulfurtransferase activity"/>
    <property type="evidence" value="ECO:0007669"/>
    <property type="project" value="TreeGrafter"/>
</dbReference>
<dbReference type="SUPFAM" id="SSF69572">
    <property type="entry name" value="Activating enzymes of the ubiquitin-like proteins"/>
    <property type="match status" value="1"/>
</dbReference>
<dbReference type="InterPro" id="IPR001763">
    <property type="entry name" value="Rhodanese-like_dom"/>
</dbReference>
<dbReference type="InterPro" id="IPR045886">
    <property type="entry name" value="ThiF/MoeB/HesA"/>
</dbReference>
<feature type="active site" description="Cysteine persulfide intermediate; for sulfurtransferase activity" evidence="10">
    <location>
        <position position="385"/>
    </location>
</feature>
<reference evidence="13" key="1">
    <citation type="journal article" date="2019" name="Nat. Commun.">
        <title>Expansion of phycobilisome linker gene families in mesophilic red algae.</title>
        <authorList>
            <person name="Lee J."/>
            <person name="Kim D."/>
            <person name="Bhattacharya D."/>
            <person name="Yoon H.S."/>
        </authorList>
    </citation>
    <scope>NUCLEOTIDE SEQUENCE [LARGE SCALE GENOMIC DNA]</scope>
    <source>
        <strain evidence="13">CCMP 1328</strain>
    </source>
</reference>
<dbReference type="GO" id="GO:0046872">
    <property type="term" value="F:metal ion binding"/>
    <property type="evidence" value="ECO:0007669"/>
    <property type="project" value="UniProtKB-KW"/>
</dbReference>
<feature type="binding site" evidence="10">
    <location>
        <position position="183"/>
    </location>
    <ligand>
        <name>Zn(2+)</name>
        <dbReference type="ChEBI" id="CHEBI:29105"/>
    </ligand>
</feature>
<evidence type="ECO:0000256" key="3">
    <source>
        <dbReference type="ARBA" id="ARBA00022679"/>
    </source>
</evidence>
<evidence type="ECO:0000313" key="13">
    <source>
        <dbReference type="Proteomes" id="UP000324585"/>
    </source>
</evidence>
<evidence type="ECO:0000313" key="12">
    <source>
        <dbReference type="EMBL" id="KAA8499970.1"/>
    </source>
</evidence>
<dbReference type="GO" id="GO:0005524">
    <property type="term" value="F:ATP binding"/>
    <property type="evidence" value="ECO:0007669"/>
    <property type="project" value="UniProtKB-KW"/>
</dbReference>
<evidence type="ECO:0000256" key="6">
    <source>
        <dbReference type="ARBA" id="ARBA00022741"/>
    </source>
</evidence>
<feature type="domain" description="Rhodanese" evidence="11">
    <location>
        <begin position="324"/>
        <end position="426"/>
    </location>
</feature>
<dbReference type="PANTHER" id="PTHR10953:SF102">
    <property type="entry name" value="ADENYLYLTRANSFERASE AND SULFURTRANSFERASE MOCS3"/>
    <property type="match status" value="1"/>
</dbReference>
<comment type="subcellular location">
    <subcellularLocation>
        <location evidence="1">Cytoplasm</location>
        <location evidence="1">Cytosol</location>
    </subcellularLocation>
</comment>
<dbReference type="Gene3D" id="3.40.250.10">
    <property type="entry name" value="Rhodanese-like domain"/>
    <property type="match status" value="1"/>
</dbReference>
<comment type="cofactor">
    <cofactor evidence="10">
        <name>Zn(2+)</name>
        <dbReference type="ChEBI" id="CHEBI:29105"/>
    </cofactor>
    <text evidence="10">Binds 1 zinc ion per subunit.</text>
</comment>
<keyword evidence="13" id="KW-1185">Reference proteome</keyword>
<keyword evidence="5 10" id="KW-0479">Metal-binding</keyword>
<dbReference type="FunFam" id="3.40.250.10:FF:000014">
    <property type="entry name" value="Adenylyltransferase and sulfurtransferase MOCS3"/>
    <property type="match status" value="1"/>
</dbReference>
<dbReference type="FunFam" id="3.40.50.720:FF:000033">
    <property type="entry name" value="Adenylyltransferase and sulfurtransferase MOCS3"/>
    <property type="match status" value="1"/>
</dbReference>
<keyword evidence="3 10" id="KW-0808">Transferase</keyword>
<keyword evidence="4 10" id="KW-0819">tRNA processing</keyword>
<gene>
    <name evidence="12" type="ORF">FVE85_7555</name>
</gene>
<evidence type="ECO:0000256" key="9">
    <source>
        <dbReference type="ARBA" id="ARBA00023268"/>
    </source>
</evidence>
<accession>A0A5J4ZA16</accession>
<evidence type="ECO:0000256" key="5">
    <source>
        <dbReference type="ARBA" id="ARBA00022723"/>
    </source>
</evidence>
<keyword evidence="7 10" id="KW-0862">Zinc</keyword>
<feature type="binding site" evidence="10">
    <location>
        <begin position="71"/>
        <end position="75"/>
    </location>
    <ligand>
        <name>ATP</name>
        <dbReference type="ChEBI" id="CHEBI:30616"/>
    </ligand>
</feature>
<dbReference type="GO" id="GO:0070566">
    <property type="term" value="F:adenylyltransferase activity"/>
    <property type="evidence" value="ECO:0007669"/>
    <property type="project" value="InterPro"/>
</dbReference>
<feature type="binding site" evidence="10">
    <location>
        <position position="186"/>
    </location>
    <ligand>
        <name>Zn(2+)</name>
        <dbReference type="ChEBI" id="CHEBI:29105"/>
    </ligand>
</feature>
<keyword evidence="6 10" id="KW-0547">Nucleotide-binding</keyword>
<dbReference type="PANTHER" id="PTHR10953">
    <property type="entry name" value="UBIQUITIN-ACTIVATING ENZYME E1"/>
    <property type="match status" value="1"/>
</dbReference>
<name>A0A5J4ZA16_PORPP</name>
<feature type="binding site" evidence="10">
    <location>
        <position position="265"/>
    </location>
    <ligand>
        <name>Zn(2+)</name>
        <dbReference type="ChEBI" id="CHEBI:29105"/>
    </ligand>
</feature>
<dbReference type="Gene3D" id="3.40.50.720">
    <property type="entry name" value="NAD(P)-binding Rossmann-like Domain"/>
    <property type="match status" value="1"/>
</dbReference>
<dbReference type="InterPro" id="IPR000594">
    <property type="entry name" value="ThiF_NAD_FAD-bd"/>
</dbReference>
<keyword evidence="12" id="KW-0548">Nucleotidyltransferase</keyword>
<evidence type="ECO:0000256" key="10">
    <source>
        <dbReference type="HAMAP-Rule" id="MF_03049"/>
    </source>
</evidence>
<organism evidence="12 13">
    <name type="scientific">Porphyridium purpureum</name>
    <name type="common">Red alga</name>
    <name type="synonym">Porphyridium cruentum</name>
    <dbReference type="NCBI Taxonomy" id="35688"/>
    <lineage>
        <taxon>Eukaryota</taxon>
        <taxon>Rhodophyta</taxon>
        <taxon>Bangiophyceae</taxon>
        <taxon>Porphyridiales</taxon>
        <taxon>Porphyridiaceae</taxon>
        <taxon>Porphyridium</taxon>
    </lineage>
</organism>
<evidence type="ECO:0000259" key="11">
    <source>
        <dbReference type="PROSITE" id="PS50206"/>
    </source>
</evidence>
<dbReference type="CDD" id="cd00757">
    <property type="entry name" value="ThiF_MoeB_HesA_family"/>
    <property type="match status" value="1"/>
</dbReference>
<dbReference type="InterPro" id="IPR028885">
    <property type="entry name" value="MOCS3/Uba4"/>
</dbReference>
<dbReference type="OMA" id="IPDVGMD"/>
<evidence type="ECO:0000256" key="4">
    <source>
        <dbReference type="ARBA" id="ARBA00022694"/>
    </source>
</evidence>
<feature type="binding site" evidence="10">
    <location>
        <position position="41"/>
    </location>
    <ligand>
        <name>ATP</name>
        <dbReference type="ChEBI" id="CHEBI:30616"/>
    </ligand>
</feature>
<keyword evidence="8 10" id="KW-0067">ATP-binding</keyword>
<dbReference type="GO" id="GO:0005829">
    <property type="term" value="C:cytosol"/>
    <property type="evidence" value="ECO:0007669"/>
    <property type="project" value="UniProtKB-SubCell"/>
</dbReference>
<feature type="binding site" evidence="10">
    <location>
        <position position="262"/>
    </location>
    <ligand>
        <name>Zn(2+)</name>
        <dbReference type="ChEBI" id="CHEBI:29105"/>
    </ligand>
</feature>
<keyword evidence="9 10" id="KW-0511">Multifunctional enzyme</keyword>
<sequence>MEQPQQETVERYSRQMVLGCFGVESQRCLSRARVLVVGAGGLGCPAAMYLAGAGVGALCLLDRHGDCVERSNLHRQIAYNDAVVGVDKAEALAQFVRNLNPRCDVQRLDSKQHGVGICAANAEQMVQGFDVVLDCTDNVMSRYVLSDACALQKVPLVSGAAIGTDGQLSVYCSSGAKDDDTPCYRCVHPVAPPQHCVGSCDSAGVLGPVPGIIGTLQAIEAIKVICGASFVGAEPLRRKMLLFDAMDCSFRTMKLRARNSACIACSSNSTSTQNRITRVNEYDYDAFLMGDSAGDSAAAAPAIAPESRGPLPSRIEALEFSRISNESTLLVDVRPNTHFQMCHLPGAMNVPLTDLSSAERVRDIQHEMDRRSRGEAQSSTLYIICRRGNDSQKAARKLSETGLFHRVVDIMGGLSAWSDQVDPTFPKY</sequence>
<dbReference type="GO" id="GO:0032447">
    <property type="term" value="P:protein urmylation"/>
    <property type="evidence" value="ECO:0007669"/>
    <property type="project" value="TreeGrafter"/>
</dbReference>
<dbReference type="EMBL" id="VRMN01000001">
    <property type="protein sequence ID" value="KAA8499970.1"/>
    <property type="molecule type" value="Genomic_DNA"/>
</dbReference>
<protein>
    <recommendedName>
        <fullName evidence="10">Adenylyltransferase and sulfurtransferase MOCS3 homolog</fullName>
    </recommendedName>
    <alternativeName>
        <fullName evidence="10">UBA4 homolog</fullName>
    </alternativeName>
    <alternativeName>
        <fullName evidence="10">Ubiquitin-like protein activator 4 homolog</fullName>
    </alternativeName>
    <domain>
        <recommendedName>
            <fullName evidence="10">Adenylyltransferase</fullName>
            <ecNumber evidence="10">2.7.7.-</ecNumber>
        </recommendedName>
    </domain>
    <domain>
        <recommendedName>
            <fullName evidence="10">Sulfurtransferase</fullName>
            <ecNumber evidence="10">2.8.1.-</ecNumber>
        </recommendedName>
    </domain>
</protein>
<dbReference type="SMART" id="SM00450">
    <property type="entry name" value="RHOD"/>
    <property type="match status" value="1"/>
</dbReference>
<dbReference type="UniPathway" id="UPA00988"/>
<dbReference type="InterPro" id="IPR036873">
    <property type="entry name" value="Rhodanese-like_dom_sf"/>
</dbReference>
<comment type="function">
    <text evidence="10">Plays a central role in 2-thiolation of mcm(5)S(2)U at tRNA wobble positions of cytosolic tRNA(Lys), tRNA(Glu) and tRNA(Gln). Acts by mediating the C-terminal thiocarboxylation of the sulfur carrier URM1. Its N-terminus first activates URM1 as acyl-adenylate (-COAMP), then the persulfide sulfur on the catalytic cysteine is transferred to URM1 to form thiocarboxylation (-COSH) of its C-terminus. The reaction probably involves hydrogen sulfide that is generated from the persulfide intermediate and that acts as nucleophile towards URM1. Subsequently, a transient disulfide bond is formed. Does not use thiosulfate as sulfur donor; NFS1 probably acting as a sulfur donor for thiocarboxylation reactions.</text>
</comment>
<evidence type="ECO:0000256" key="8">
    <source>
        <dbReference type="ARBA" id="ARBA00022840"/>
    </source>
</evidence>
<dbReference type="AlphaFoldDB" id="A0A5J4ZA16"/>
<evidence type="ECO:0000256" key="1">
    <source>
        <dbReference type="ARBA" id="ARBA00004514"/>
    </source>
</evidence>
<feature type="binding site" evidence="10">
    <location>
        <position position="62"/>
    </location>
    <ligand>
        <name>ATP</name>
        <dbReference type="ChEBI" id="CHEBI:30616"/>
    </ligand>
</feature>
<dbReference type="EC" id="2.7.7.-" evidence="10"/>
<comment type="pathway">
    <text evidence="10">tRNA modification; 5-methoxycarbonylmethyl-2-thiouridine-tRNA biosynthesis.</text>
</comment>
<dbReference type="Pfam" id="PF00899">
    <property type="entry name" value="ThiF"/>
    <property type="match status" value="1"/>
</dbReference>
<evidence type="ECO:0000256" key="2">
    <source>
        <dbReference type="ARBA" id="ARBA00022490"/>
    </source>
</evidence>
<proteinExistence type="inferred from homology"/>
<dbReference type="PROSITE" id="PS50206">
    <property type="entry name" value="RHODANESE_3"/>
    <property type="match status" value="1"/>
</dbReference>
<dbReference type="Proteomes" id="UP000324585">
    <property type="component" value="Unassembled WGS sequence"/>
</dbReference>
<dbReference type="GO" id="GO:0002143">
    <property type="term" value="P:tRNA wobble position uridine thiolation"/>
    <property type="evidence" value="ECO:0007669"/>
    <property type="project" value="InterPro"/>
</dbReference>
<keyword evidence="2 10" id="KW-0963">Cytoplasm</keyword>
<feature type="active site" description="Glycyl thioester intermediate; for adenylyltransferase activity" evidence="10">
    <location>
        <position position="200"/>
    </location>
</feature>
<dbReference type="EC" id="2.8.1.-" evidence="10"/>
<feature type="binding site" evidence="10">
    <location>
        <position position="88"/>
    </location>
    <ligand>
        <name>ATP</name>
        <dbReference type="ChEBI" id="CHEBI:30616"/>
    </ligand>
</feature>
<dbReference type="GO" id="GO:0042292">
    <property type="term" value="F:URM1 activating enzyme activity"/>
    <property type="evidence" value="ECO:0007669"/>
    <property type="project" value="TreeGrafter"/>
</dbReference>
<dbReference type="HAMAP" id="MF_03049">
    <property type="entry name" value="MOCS3_Uba4"/>
    <property type="match status" value="1"/>
</dbReference>
<comment type="similarity">
    <text evidence="10">In the N-terminal section; belongs to the HesA/MoeB/ThiF family. UBA4 subfamily.</text>
</comment>
<comment type="caution">
    <text evidence="12">The sequence shown here is derived from an EMBL/GenBank/DDBJ whole genome shotgun (WGS) entry which is preliminary data.</text>
</comment>
<dbReference type="Pfam" id="PF00581">
    <property type="entry name" value="Rhodanese"/>
    <property type="match status" value="1"/>
</dbReference>
<evidence type="ECO:0000256" key="7">
    <source>
        <dbReference type="ARBA" id="ARBA00022833"/>
    </source>
</evidence>
<dbReference type="OrthoDB" id="10261062at2759"/>